<keyword evidence="3" id="KW-1185">Reference proteome</keyword>
<dbReference type="GO" id="GO:0004674">
    <property type="term" value="F:protein serine/threonine kinase activity"/>
    <property type="evidence" value="ECO:0007669"/>
    <property type="project" value="TreeGrafter"/>
</dbReference>
<dbReference type="EMBL" id="LDAU01000107">
    <property type="protein sequence ID" value="KRX05479.1"/>
    <property type="molecule type" value="Genomic_DNA"/>
</dbReference>
<dbReference type="AlphaFoldDB" id="A0A0V0QTH3"/>
<dbReference type="Gene3D" id="1.10.510.10">
    <property type="entry name" value="Transferase(Phosphotransferase) domain 1"/>
    <property type="match status" value="1"/>
</dbReference>
<dbReference type="InParanoid" id="A0A0V0QTH3"/>
<reference evidence="2 3" key="1">
    <citation type="journal article" date="2015" name="Sci. Rep.">
        <title>Genome of the facultative scuticociliatosis pathogen Pseudocohnilembus persalinus provides insight into its virulence through horizontal gene transfer.</title>
        <authorList>
            <person name="Xiong J."/>
            <person name="Wang G."/>
            <person name="Cheng J."/>
            <person name="Tian M."/>
            <person name="Pan X."/>
            <person name="Warren A."/>
            <person name="Jiang C."/>
            <person name="Yuan D."/>
            <person name="Miao W."/>
        </authorList>
    </citation>
    <scope>NUCLEOTIDE SEQUENCE [LARGE SCALE GENOMIC DNA]</scope>
    <source>
        <strain evidence="2">36N120E</strain>
    </source>
</reference>
<dbReference type="Pfam" id="PF00069">
    <property type="entry name" value="Pkinase"/>
    <property type="match status" value="1"/>
</dbReference>
<sequence length="317" mass="37825">MKNNQNKRGNTLKSIWYEIQLQRQLNHPNLLKLKDIYNEFDYIFLVMDFYQGDSLAKQFNTQLEYNLQDIQEIMFQILEGIKYMHTNKRIMHRDLKPANIIFKNQYTNELVIADFGLSTEIDIQNYLFLKVGTPGNCAPEILDVQNDKSYTELCDIYSAGIIFHHLLMGYNPFDKKEDQLTPKQVIENNLKSKIQFDNTEYKLIPTASLRLLKKMLKKYPDSRISVQDALNHEFFQLKEIEMQKIINIDREFQQLSNYDVVFVPHNKRDQLSQEQLQIVNSYSGKTELTNKNQRRQYFQKFNKDNDKQKCLYKKENT</sequence>
<dbReference type="PROSITE" id="PS50011">
    <property type="entry name" value="PROTEIN_KINASE_DOM"/>
    <property type="match status" value="1"/>
</dbReference>
<dbReference type="GO" id="GO:0005524">
    <property type="term" value="F:ATP binding"/>
    <property type="evidence" value="ECO:0007669"/>
    <property type="project" value="InterPro"/>
</dbReference>
<dbReference type="Gene3D" id="3.30.200.20">
    <property type="entry name" value="Phosphorylase Kinase, domain 1"/>
    <property type="match status" value="1"/>
</dbReference>
<feature type="domain" description="Protein kinase" evidence="1">
    <location>
        <begin position="1"/>
        <end position="235"/>
    </location>
</feature>
<dbReference type="InterPro" id="IPR011009">
    <property type="entry name" value="Kinase-like_dom_sf"/>
</dbReference>
<dbReference type="SUPFAM" id="SSF56112">
    <property type="entry name" value="Protein kinase-like (PK-like)"/>
    <property type="match status" value="1"/>
</dbReference>
<proteinExistence type="predicted"/>
<dbReference type="GO" id="GO:0005737">
    <property type="term" value="C:cytoplasm"/>
    <property type="evidence" value="ECO:0007669"/>
    <property type="project" value="TreeGrafter"/>
</dbReference>
<gene>
    <name evidence="2" type="ORF">PPERSA_04516</name>
</gene>
<dbReference type="GO" id="GO:0044773">
    <property type="term" value="P:mitotic DNA damage checkpoint signaling"/>
    <property type="evidence" value="ECO:0007669"/>
    <property type="project" value="TreeGrafter"/>
</dbReference>
<dbReference type="PANTHER" id="PTHR44167">
    <property type="entry name" value="OVARIAN-SPECIFIC SERINE/THREONINE-PROTEIN KINASE LOK-RELATED"/>
    <property type="match status" value="1"/>
</dbReference>
<protein>
    <submittedName>
        <fullName evidence="2">Protein kinase-like domain</fullName>
    </submittedName>
</protein>
<organism evidence="2 3">
    <name type="scientific">Pseudocohnilembus persalinus</name>
    <name type="common">Ciliate</name>
    <dbReference type="NCBI Taxonomy" id="266149"/>
    <lineage>
        <taxon>Eukaryota</taxon>
        <taxon>Sar</taxon>
        <taxon>Alveolata</taxon>
        <taxon>Ciliophora</taxon>
        <taxon>Intramacronucleata</taxon>
        <taxon>Oligohymenophorea</taxon>
        <taxon>Scuticociliatia</taxon>
        <taxon>Philasterida</taxon>
        <taxon>Pseudocohnilembidae</taxon>
        <taxon>Pseudocohnilembus</taxon>
    </lineage>
</organism>
<name>A0A0V0QTH3_PSEPJ</name>
<dbReference type="Proteomes" id="UP000054937">
    <property type="component" value="Unassembled WGS sequence"/>
</dbReference>
<dbReference type="OrthoDB" id="10252354at2759"/>
<dbReference type="OMA" id="QFDNTEY"/>
<dbReference type="PROSITE" id="PS00108">
    <property type="entry name" value="PROTEIN_KINASE_ST"/>
    <property type="match status" value="1"/>
</dbReference>
<evidence type="ECO:0000259" key="1">
    <source>
        <dbReference type="PROSITE" id="PS50011"/>
    </source>
</evidence>
<dbReference type="PANTHER" id="PTHR44167:SF18">
    <property type="entry name" value="PROTEIN KINASE DOMAIN-CONTAINING PROTEIN"/>
    <property type="match status" value="1"/>
</dbReference>
<dbReference type="InterPro" id="IPR008271">
    <property type="entry name" value="Ser/Thr_kinase_AS"/>
</dbReference>
<dbReference type="GO" id="GO:0005634">
    <property type="term" value="C:nucleus"/>
    <property type="evidence" value="ECO:0007669"/>
    <property type="project" value="TreeGrafter"/>
</dbReference>
<keyword evidence="2" id="KW-0808">Transferase</keyword>
<dbReference type="InterPro" id="IPR000719">
    <property type="entry name" value="Prot_kinase_dom"/>
</dbReference>
<keyword evidence="2" id="KW-0418">Kinase</keyword>
<evidence type="ECO:0000313" key="2">
    <source>
        <dbReference type="EMBL" id="KRX05479.1"/>
    </source>
</evidence>
<accession>A0A0V0QTH3</accession>
<evidence type="ECO:0000313" key="3">
    <source>
        <dbReference type="Proteomes" id="UP000054937"/>
    </source>
</evidence>
<dbReference type="SMART" id="SM00220">
    <property type="entry name" value="S_TKc"/>
    <property type="match status" value="1"/>
</dbReference>
<comment type="caution">
    <text evidence="2">The sequence shown here is derived from an EMBL/GenBank/DDBJ whole genome shotgun (WGS) entry which is preliminary data.</text>
</comment>